<keyword evidence="1" id="KW-0812">Transmembrane</keyword>
<sequence>MNSKLIVKAGLIAGALDIIAAFLNFYFKTGKNPTIVLKYIASAIFGKEAMTGGIEMIFTGLLLHFIIAFIFTLFFSLIYKKLWSWFQNTTLIAVLYGFFVWLVMNLAIVPLSRALEIPFSWSGAITNCIILITCIGLPLSYLFRKNNKAI</sequence>
<dbReference type="OrthoDB" id="7564746at2"/>
<feature type="transmembrane region" description="Helical" evidence="1">
    <location>
        <begin position="56"/>
        <end position="79"/>
    </location>
</feature>
<dbReference type="RefSeq" id="WP_131552340.1">
    <property type="nucleotide sequence ID" value="NZ_SJSK01000001.1"/>
</dbReference>
<keyword evidence="1" id="KW-0472">Membrane</keyword>
<dbReference type="Proteomes" id="UP000292884">
    <property type="component" value="Unassembled WGS sequence"/>
</dbReference>
<protein>
    <recommendedName>
        <fullName evidence="4">DUF1440 domain-containing protein</fullName>
    </recommendedName>
</protein>
<dbReference type="AlphaFoldDB" id="A0A4R0N3P1"/>
<evidence type="ECO:0008006" key="4">
    <source>
        <dbReference type="Google" id="ProtNLM"/>
    </source>
</evidence>
<feature type="transmembrane region" description="Helical" evidence="1">
    <location>
        <begin position="5"/>
        <end position="27"/>
    </location>
</feature>
<gene>
    <name evidence="2" type="ORF">EZ428_06845</name>
</gene>
<organism evidence="2 3">
    <name type="scientific">Pedobacter frigiditerrae</name>
    <dbReference type="NCBI Taxonomy" id="2530452"/>
    <lineage>
        <taxon>Bacteria</taxon>
        <taxon>Pseudomonadati</taxon>
        <taxon>Bacteroidota</taxon>
        <taxon>Sphingobacteriia</taxon>
        <taxon>Sphingobacteriales</taxon>
        <taxon>Sphingobacteriaceae</taxon>
        <taxon>Pedobacter</taxon>
    </lineage>
</organism>
<dbReference type="EMBL" id="SJSK01000001">
    <property type="protein sequence ID" value="TCC94481.1"/>
    <property type="molecule type" value="Genomic_DNA"/>
</dbReference>
<proteinExistence type="predicted"/>
<name>A0A4R0N3P1_9SPHI</name>
<feature type="transmembrane region" description="Helical" evidence="1">
    <location>
        <begin position="91"/>
        <end position="112"/>
    </location>
</feature>
<reference evidence="2 3" key="1">
    <citation type="submission" date="2019-02" db="EMBL/GenBank/DDBJ databases">
        <title>Pedobacter sp. RP-1-13 sp. nov., isolated from Arctic soil.</title>
        <authorList>
            <person name="Dahal R.H."/>
        </authorList>
    </citation>
    <scope>NUCLEOTIDE SEQUENCE [LARGE SCALE GENOMIC DNA]</scope>
    <source>
        <strain evidence="2 3">RP-1-13</strain>
    </source>
</reference>
<comment type="caution">
    <text evidence="2">The sequence shown here is derived from an EMBL/GenBank/DDBJ whole genome shotgun (WGS) entry which is preliminary data.</text>
</comment>
<evidence type="ECO:0000256" key="1">
    <source>
        <dbReference type="SAM" id="Phobius"/>
    </source>
</evidence>
<evidence type="ECO:0000313" key="2">
    <source>
        <dbReference type="EMBL" id="TCC94481.1"/>
    </source>
</evidence>
<evidence type="ECO:0000313" key="3">
    <source>
        <dbReference type="Proteomes" id="UP000292884"/>
    </source>
</evidence>
<accession>A0A4R0N3P1</accession>
<feature type="transmembrane region" description="Helical" evidence="1">
    <location>
        <begin position="124"/>
        <end position="143"/>
    </location>
</feature>
<keyword evidence="3" id="KW-1185">Reference proteome</keyword>
<keyword evidence="1" id="KW-1133">Transmembrane helix</keyword>